<name>A0A4U3KZP8_9BACT</name>
<feature type="signal peptide" evidence="1">
    <location>
        <begin position="1"/>
        <end position="22"/>
    </location>
</feature>
<evidence type="ECO:0000313" key="3">
    <source>
        <dbReference type="EMBL" id="TKK68020.1"/>
    </source>
</evidence>
<reference evidence="3 4" key="1">
    <citation type="submission" date="2019-05" db="EMBL/GenBank/DDBJ databases">
        <title>Panacibacter sp. strain 17mud1-8 Genome sequencing and assembly.</title>
        <authorList>
            <person name="Chhetri G."/>
        </authorList>
    </citation>
    <scope>NUCLEOTIDE SEQUENCE [LARGE SCALE GENOMIC DNA]</scope>
    <source>
        <strain evidence="3 4">17mud1-8</strain>
    </source>
</reference>
<feature type="chain" id="PRO_5020717392" description="Thioredoxin domain-containing protein" evidence="1">
    <location>
        <begin position="23"/>
        <end position="162"/>
    </location>
</feature>
<organism evidence="3 4">
    <name type="scientific">Ilyomonas limi</name>
    <dbReference type="NCBI Taxonomy" id="2575867"/>
    <lineage>
        <taxon>Bacteria</taxon>
        <taxon>Pseudomonadati</taxon>
        <taxon>Bacteroidota</taxon>
        <taxon>Chitinophagia</taxon>
        <taxon>Chitinophagales</taxon>
        <taxon>Chitinophagaceae</taxon>
        <taxon>Ilyomonas</taxon>
    </lineage>
</organism>
<evidence type="ECO:0000259" key="2">
    <source>
        <dbReference type="PROSITE" id="PS51352"/>
    </source>
</evidence>
<keyword evidence="4" id="KW-1185">Reference proteome</keyword>
<sequence length="162" mass="18756">MYMYKYLLSALFCVVLCSMAFAQQTKTTKTTIAPFKIRLVNGEGFTYSQLAKNKPTILVYFSPTCDHCKKFTEAMLKRKKELADRQIIMISYLPLNEVKQFDDEFHLSSYPNIKVGSEGYTFIVQKYYNIQQFPFVATYDKQGKLSKIVPYNKESAQMAAQL</sequence>
<dbReference type="OrthoDB" id="662072at2"/>
<dbReference type="Pfam" id="PF00085">
    <property type="entry name" value="Thioredoxin"/>
    <property type="match status" value="1"/>
</dbReference>
<accession>A0A4U3KZP8</accession>
<dbReference type="InterPro" id="IPR013766">
    <property type="entry name" value="Thioredoxin_domain"/>
</dbReference>
<comment type="caution">
    <text evidence="3">The sequence shown here is derived from an EMBL/GenBank/DDBJ whole genome shotgun (WGS) entry which is preliminary data.</text>
</comment>
<dbReference type="PROSITE" id="PS51352">
    <property type="entry name" value="THIOREDOXIN_2"/>
    <property type="match status" value="1"/>
</dbReference>
<dbReference type="InterPro" id="IPR036249">
    <property type="entry name" value="Thioredoxin-like_sf"/>
</dbReference>
<dbReference type="Gene3D" id="3.40.30.10">
    <property type="entry name" value="Glutaredoxin"/>
    <property type="match status" value="1"/>
</dbReference>
<evidence type="ECO:0000256" key="1">
    <source>
        <dbReference type="SAM" id="SignalP"/>
    </source>
</evidence>
<gene>
    <name evidence="3" type="ORF">FC093_12465</name>
</gene>
<evidence type="ECO:0000313" key="4">
    <source>
        <dbReference type="Proteomes" id="UP000305848"/>
    </source>
</evidence>
<proteinExistence type="predicted"/>
<protein>
    <recommendedName>
        <fullName evidence="2">Thioredoxin domain-containing protein</fullName>
    </recommendedName>
</protein>
<dbReference type="AlphaFoldDB" id="A0A4U3KZP8"/>
<feature type="domain" description="Thioredoxin" evidence="2">
    <location>
        <begin position="26"/>
        <end position="162"/>
    </location>
</feature>
<dbReference type="SUPFAM" id="SSF52833">
    <property type="entry name" value="Thioredoxin-like"/>
    <property type="match status" value="1"/>
</dbReference>
<keyword evidence="1" id="KW-0732">Signal</keyword>
<dbReference type="Proteomes" id="UP000305848">
    <property type="component" value="Unassembled WGS sequence"/>
</dbReference>
<dbReference type="EMBL" id="SZQL01000009">
    <property type="protein sequence ID" value="TKK68020.1"/>
    <property type="molecule type" value="Genomic_DNA"/>
</dbReference>